<protein>
    <submittedName>
        <fullName evidence="1">Uncharacterized protein</fullName>
    </submittedName>
</protein>
<dbReference type="EMBL" id="PGCI01000880">
    <property type="protein sequence ID" value="PLW12575.1"/>
    <property type="molecule type" value="Genomic_DNA"/>
</dbReference>
<accession>A0A2N5SHA0</accession>
<dbReference type="EMBL" id="PGCI01000029">
    <property type="protein sequence ID" value="PLW47645.1"/>
    <property type="molecule type" value="Genomic_DNA"/>
</dbReference>
<comment type="caution">
    <text evidence="1">The sequence shown here is derived from an EMBL/GenBank/DDBJ whole genome shotgun (WGS) entry which is preliminary data.</text>
</comment>
<dbReference type="Proteomes" id="UP000235388">
    <property type="component" value="Unassembled WGS sequence"/>
</dbReference>
<evidence type="ECO:0000313" key="6">
    <source>
        <dbReference type="Proteomes" id="UP000235392"/>
    </source>
</evidence>
<evidence type="ECO:0000313" key="5">
    <source>
        <dbReference type="Proteomes" id="UP000235388"/>
    </source>
</evidence>
<evidence type="ECO:0000313" key="3">
    <source>
        <dbReference type="EMBL" id="PLW47645.1"/>
    </source>
</evidence>
<keyword evidence="5" id="KW-1185">Reference proteome</keyword>
<sequence>MLESAYQGTAANELLSIARVDGHNQNWPMSMATCRKRSIQAYDELDALAGLDKTAPLDLNITISLLLNLRRQKLYDTLIDPSY</sequence>
<evidence type="ECO:0000313" key="1">
    <source>
        <dbReference type="EMBL" id="PLW12575.1"/>
    </source>
</evidence>
<proteinExistence type="predicted"/>
<dbReference type="EMBL" id="PGCJ01000809">
    <property type="protein sequence ID" value="PLW19646.1"/>
    <property type="molecule type" value="Genomic_DNA"/>
</dbReference>
<dbReference type="AlphaFoldDB" id="A0A2N5SHA0"/>
<gene>
    <name evidence="4" type="ORF">PCANC_04840</name>
    <name evidence="2" type="ORF">PCANC_08936</name>
    <name evidence="3" type="ORF">PCASD_04080</name>
    <name evidence="1" type="ORF">PCASD_16848</name>
</gene>
<evidence type="ECO:0000313" key="2">
    <source>
        <dbReference type="EMBL" id="PLW19646.1"/>
    </source>
</evidence>
<organism evidence="1 6">
    <name type="scientific">Puccinia coronata f. sp. avenae</name>
    <dbReference type="NCBI Taxonomy" id="200324"/>
    <lineage>
        <taxon>Eukaryota</taxon>
        <taxon>Fungi</taxon>
        <taxon>Dikarya</taxon>
        <taxon>Basidiomycota</taxon>
        <taxon>Pucciniomycotina</taxon>
        <taxon>Pucciniomycetes</taxon>
        <taxon>Pucciniales</taxon>
        <taxon>Pucciniaceae</taxon>
        <taxon>Puccinia</taxon>
    </lineage>
</organism>
<evidence type="ECO:0000313" key="4">
    <source>
        <dbReference type="EMBL" id="PLW56493.1"/>
    </source>
</evidence>
<reference evidence="5 6" key="1">
    <citation type="submission" date="2017-11" db="EMBL/GenBank/DDBJ databases">
        <title>De novo assembly and phasing of dikaryotic genomes from two isolates of Puccinia coronata f. sp. avenae, the causal agent of oat crown rust.</title>
        <authorList>
            <person name="Miller M.E."/>
            <person name="Zhang Y."/>
            <person name="Omidvar V."/>
            <person name="Sperschneider J."/>
            <person name="Schwessinger B."/>
            <person name="Raley C."/>
            <person name="Palmer J.M."/>
            <person name="Garnica D."/>
            <person name="Upadhyaya N."/>
            <person name="Rathjen J."/>
            <person name="Taylor J.M."/>
            <person name="Park R.F."/>
            <person name="Dodds P.N."/>
            <person name="Hirsch C.D."/>
            <person name="Kianian S.F."/>
            <person name="Figueroa M."/>
        </authorList>
    </citation>
    <scope>NUCLEOTIDE SEQUENCE [LARGE SCALE GENOMIC DNA]</scope>
    <source>
        <strain evidence="2">12NC29</strain>
        <strain evidence="1">12SD80</strain>
    </source>
</reference>
<name>A0A2N5SHA0_9BASI</name>
<dbReference type="EMBL" id="PGCJ01000020">
    <property type="protein sequence ID" value="PLW56493.1"/>
    <property type="molecule type" value="Genomic_DNA"/>
</dbReference>
<dbReference type="Proteomes" id="UP000235392">
    <property type="component" value="Unassembled WGS sequence"/>
</dbReference>